<dbReference type="RefSeq" id="WP_126611651.1">
    <property type="nucleotide sequence ID" value="NZ_CP034562.1"/>
</dbReference>
<dbReference type="InterPro" id="IPR026444">
    <property type="entry name" value="Secre_tail"/>
</dbReference>
<dbReference type="KEGG" id="fll:EI427_03425"/>
<feature type="chain" id="PRO_5019182549" evidence="1">
    <location>
        <begin position="20"/>
        <end position="462"/>
    </location>
</feature>
<evidence type="ECO:0000259" key="2">
    <source>
        <dbReference type="Pfam" id="PF18962"/>
    </source>
</evidence>
<keyword evidence="4" id="KW-1185">Reference proteome</keyword>
<feature type="domain" description="Secretion system C-terminal sorting" evidence="2">
    <location>
        <begin position="385"/>
        <end position="460"/>
    </location>
</feature>
<proteinExistence type="predicted"/>
<keyword evidence="1" id="KW-0732">Signal</keyword>
<accession>A0A3S9NZE6</accession>
<name>A0A3S9NZE6_9BACT</name>
<evidence type="ECO:0000313" key="4">
    <source>
        <dbReference type="Proteomes" id="UP000267268"/>
    </source>
</evidence>
<dbReference type="OrthoDB" id="1443240at2"/>
<evidence type="ECO:0000313" key="3">
    <source>
        <dbReference type="EMBL" id="AZQ61306.1"/>
    </source>
</evidence>
<dbReference type="AlphaFoldDB" id="A0A3S9NZE6"/>
<dbReference type="NCBIfam" id="TIGR04183">
    <property type="entry name" value="Por_Secre_tail"/>
    <property type="match status" value="1"/>
</dbReference>
<organism evidence="3 4">
    <name type="scientific">Flammeovirga pectinis</name>
    <dbReference type="NCBI Taxonomy" id="2494373"/>
    <lineage>
        <taxon>Bacteria</taxon>
        <taxon>Pseudomonadati</taxon>
        <taxon>Bacteroidota</taxon>
        <taxon>Cytophagia</taxon>
        <taxon>Cytophagales</taxon>
        <taxon>Flammeovirgaceae</taxon>
        <taxon>Flammeovirga</taxon>
    </lineage>
</organism>
<protein>
    <submittedName>
        <fullName evidence="3">T9SS type A sorting domain-containing protein</fullName>
    </submittedName>
</protein>
<dbReference type="Proteomes" id="UP000267268">
    <property type="component" value="Chromosome 1"/>
</dbReference>
<feature type="signal peptide" evidence="1">
    <location>
        <begin position="1"/>
        <end position="19"/>
    </location>
</feature>
<reference evidence="3 4" key="1">
    <citation type="submission" date="2018-12" db="EMBL/GenBank/DDBJ databases">
        <title>Flammeovirga pectinis sp. nov., isolated from the gut of the Korean scallop, Patinopecten yessoensis.</title>
        <authorList>
            <person name="Bae J.-W."/>
            <person name="Jeong Y.-S."/>
            <person name="Kang W."/>
        </authorList>
    </citation>
    <scope>NUCLEOTIDE SEQUENCE [LARGE SCALE GENOMIC DNA]</scope>
    <source>
        <strain evidence="3 4">L12M1</strain>
    </source>
</reference>
<gene>
    <name evidence="3" type="ORF">EI427_03425</name>
</gene>
<dbReference type="Pfam" id="PF18962">
    <property type="entry name" value="Por_Secre_tail"/>
    <property type="match status" value="1"/>
</dbReference>
<dbReference type="EMBL" id="CP034562">
    <property type="protein sequence ID" value="AZQ61306.1"/>
    <property type="molecule type" value="Genomic_DNA"/>
</dbReference>
<evidence type="ECO:0000256" key="1">
    <source>
        <dbReference type="SAM" id="SignalP"/>
    </source>
</evidence>
<sequence>MKNLYTILLILLVSNFSFGQKTVEHKTSFEKKDISKLISSKPIKFNEWNKKYKGYKTSDGKLYKPKKGSKIGHVIYINGDVRIKENQVIEIQAIDTLVINGDVIIENNGTLSNKGNLVIRGSLYLGGYDEITRWVKKRRQWVELTDKVFRNSEEIYFFNESNGKVIIKNNMIGYHPHKSKFYGQIAVLDTVDVHFHSEKEHDNHNKFNPKCFYYSFNNIGKTAKSKEAHKHGDITNQFTTNNKILKSTKLSKVSLSDKIDEIKENELHRLKPYLTKSFKDLPVELSSFSCTQEVSFTAINWTTAQEINNSHFIIEKSYDKKNFEKIDEVDGQGNSNVVTEYEIDVPTDKNKTVYYRLTQYDFDGKSESWIQAVMNGDSDKIDVSVYPNPTTDFIKVESNATDDSPMDYYLINASTGYKIKLTSKSSQYSSQKFDVSGLSQGIYILEVTQGNKRIYQKKIIKN</sequence>